<dbReference type="SUPFAM" id="SSF51905">
    <property type="entry name" value="FAD/NAD(P)-binding domain"/>
    <property type="match status" value="1"/>
</dbReference>
<dbReference type="Gene3D" id="3.50.50.60">
    <property type="entry name" value="FAD/NAD(P)-binding domain"/>
    <property type="match status" value="1"/>
</dbReference>
<feature type="domain" description="Glucose-methanol-choline oxidoreductase N-terminal" evidence="6">
    <location>
        <begin position="99"/>
        <end position="122"/>
    </location>
</feature>
<dbReference type="SUPFAM" id="SSF54373">
    <property type="entry name" value="FAD-linked reductases, C-terminal domain"/>
    <property type="match status" value="1"/>
</dbReference>
<evidence type="ECO:0000256" key="1">
    <source>
        <dbReference type="ARBA" id="ARBA00001974"/>
    </source>
</evidence>
<dbReference type="InterPro" id="IPR012132">
    <property type="entry name" value="GMC_OxRdtase"/>
</dbReference>
<dbReference type="Gene3D" id="3.30.410.40">
    <property type="match status" value="1"/>
</dbReference>
<accession>A0A137ZJV5</accession>
<protein>
    <submittedName>
        <fullName evidence="7">Choline dehydrogenase</fullName>
    </submittedName>
</protein>
<evidence type="ECO:0000313" key="8">
    <source>
        <dbReference type="Proteomes" id="UP000070409"/>
    </source>
</evidence>
<evidence type="ECO:0000259" key="6">
    <source>
        <dbReference type="PROSITE" id="PS00623"/>
    </source>
</evidence>
<dbReference type="InterPro" id="IPR036188">
    <property type="entry name" value="FAD/NAD-bd_sf"/>
</dbReference>
<dbReference type="PANTHER" id="PTHR11552">
    <property type="entry name" value="GLUCOSE-METHANOL-CHOLINE GMC OXIDOREDUCTASE"/>
    <property type="match status" value="1"/>
</dbReference>
<evidence type="ECO:0000256" key="4">
    <source>
        <dbReference type="ARBA" id="ARBA00022827"/>
    </source>
</evidence>
<evidence type="ECO:0000256" key="3">
    <source>
        <dbReference type="ARBA" id="ARBA00022630"/>
    </source>
</evidence>
<comment type="caution">
    <text evidence="7">The sequence shown here is derived from an EMBL/GenBank/DDBJ whole genome shotgun (WGS) entry which is preliminary data.</text>
</comment>
<evidence type="ECO:0000313" key="7">
    <source>
        <dbReference type="EMBL" id="KXO98465.1"/>
    </source>
</evidence>
<keyword evidence="8" id="KW-1185">Reference proteome</keyword>
<dbReference type="Proteomes" id="UP000070409">
    <property type="component" value="Unassembled WGS sequence"/>
</dbReference>
<dbReference type="Pfam" id="PF05199">
    <property type="entry name" value="GMC_oxred_C"/>
    <property type="match status" value="1"/>
</dbReference>
<dbReference type="RefSeq" id="WP_068744925.1">
    <property type="nucleotide sequence ID" value="NZ_LSRE01000012.1"/>
</dbReference>
<name>A0A137ZJV5_9ACTN</name>
<dbReference type="EMBL" id="LSRE01000012">
    <property type="protein sequence ID" value="KXO98465.1"/>
    <property type="molecule type" value="Genomic_DNA"/>
</dbReference>
<sequence>MIRKTYKTTTSAVSPNEAVDYIVIGSGSAGSVVAGRLADTGASVALLEAGRNDNTRLAQVPGMISMVHTVPQLKARVAWKQYSTPQKFANDRRIPMTRGKVLGGSSSINGMLFVRGNRANYDSWAAEGATGWDYEGVLPAFKRLENWEDGATDLRGTGGPIEVTRQAHLTDATRSYMGALSSTLNAPMIDDYNGPSQEGVSVFQQSAAGGTRFSSAHGYLREARPNLRVHVNAHVKRVVIENGRATGVEVLDGNAVTTIRANREVIVSGGVIGSPQILMLSGIGPGAHLREKGIDVHADLPVGQNLHDHLFVPLTFLMKDAVHKGTPAYFAKGLAKEWRSPGQSFMANTVFDAAAFVRTSYAKDIPDLQIHCLPWNYPTPNQDADKLHMVDPRPGLTILPTLIYPQSRGELRLNSANPLEQPSIDPGYLSDPQDTEVLMEGIGMIREVMRHPSVAPMVSEEFTPGASFMDDAALRRELPNRVHSVYHPVGTCRMGTDERSVVDPELRVNGIEGLRVADASIMPSITGGNTNAPSYMIGEMCARFLGA</sequence>
<dbReference type="PANTHER" id="PTHR11552:SF147">
    <property type="entry name" value="CHOLINE DEHYDROGENASE, MITOCHONDRIAL"/>
    <property type="match status" value="1"/>
</dbReference>
<reference evidence="7 8" key="1">
    <citation type="submission" date="2016-02" db="EMBL/GenBank/DDBJ databases">
        <authorList>
            <person name="Teng J.L."/>
            <person name="Tang Y."/>
            <person name="Huang Y."/>
            <person name="Guo F."/>
            <person name="Wei W."/>
            <person name="Chen J.H."/>
            <person name="Wong S.Y."/>
            <person name="Lau S.K."/>
            <person name="Woo P.C."/>
        </authorList>
    </citation>
    <scope>NUCLEOTIDE SEQUENCE [LARGE SCALE GENOMIC DNA]</scope>
    <source>
        <strain evidence="7 8">JCM 13375</strain>
    </source>
</reference>
<dbReference type="PIRSF" id="PIRSF000137">
    <property type="entry name" value="Alcohol_oxidase"/>
    <property type="match status" value="1"/>
</dbReference>
<dbReference type="PROSITE" id="PS00623">
    <property type="entry name" value="GMC_OXRED_1"/>
    <property type="match status" value="1"/>
</dbReference>
<gene>
    <name evidence="7" type="ORF">AXK61_02355</name>
</gene>
<comment type="cofactor">
    <cofactor evidence="1">
        <name>FAD</name>
        <dbReference type="ChEBI" id="CHEBI:57692"/>
    </cofactor>
</comment>
<keyword evidence="3 5" id="KW-0285">Flavoprotein</keyword>
<comment type="similarity">
    <text evidence="2 5">Belongs to the GMC oxidoreductase family.</text>
</comment>
<keyword evidence="4 5" id="KW-0274">FAD</keyword>
<dbReference type="InterPro" id="IPR000172">
    <property type="entry name" value="GMC_OxRdtase_N"/>
</dbReference>
<dbReference type="Pfam" id="PF00732">
    <property type="entry name" value="GMC_oxred_N"/>
    <property type="match status" value="1"/>
</dbReference>
<proteinExistence type="inferred from homology"/>
<evidence type="ECO:0000256" key="2">
    <source>
        <dbReference type="ARBA" id="ARBA00010790"/>
    </source>
</evidence>
<dbReference type="InterPro" id="IPR007867">
    <property type="entry name" value="GMC_OxRtase_C"/>
</dbReference>
<evidence type="ECO:0000256" key="5">
    <source>
        <dbReference type="RuleBase" id="RU003968"/>
    </source>
</evidence>
<organism evidence="7 8">
    <name type="scientific">Tsukamurella pseudospumae</name>
    <dbReference type="NCBI Taxonomy" id="239498"/>
    <lineage>
        <taxon>Bacteria</taxon>
        <taxon>Bacillati</taxon>
        <taxon>Actinomycetota</taxon>
        <taxon>Actinomycetes</taxon>
        <taxon>Mycobacteriales</taxon>
        <taxon>Tsukamurellaceae</taxon>
        <taxon>Tsukamurella</taxon>
    </lineage>
</organism>